<name>A0A9E2KFI2_9BACE</name>
<gene>
    <name evidence="1" type="ORF">H9791_03465</name>
</gene>
<dbReference type="AlphaFoldDB" id="A0A9E2KFI2"/>
<reference evidence="1" key="2">
    <citation type="submission" date="2021-04" db="EMBL/GenBank/DDBJ databases">
        <authorList>
            <person name="Gilroy R."/>
        </authorList>
    </citation>
    <scope>NUCLEOTIDE SEQUENCE</scope>
    <source>
        <strain evidence="1">B3-3758</strain>
    </source>
</reference>
<comment type="caution">
    <text evidence="1">The sequence shown here is derived from an EMBL/GenBank/DDBJ whole genome shotgun (WGS) entry which is preliminary data.</text>
</comment>
<accession>A0A9E2KFI2</accession>
<organism evidence="1 2">
    <name type="scientific">Candidatus Bacteroides intestinipullorum</name>
    <dbReference type="NCBI Taxonomy" id="2838471"/>
    <lineage>
        <taxon>Bacteria</taxon>
        <taxon>Pseudomonadati</taxon>
        <taxon>Bacteroidota</taxon>
        <taxon>Bacteroidia</taxon>
        <taxon>Bacteroidales</taxon>
        <taxon>Bacteroidaceae</taxon>
        <taxon>Bacteroides</taxon>
    </lineage>
</organism>
<evidence type="ECO:0000313" key="1">
    <source>
        <dbReference type="EMBL" id="MBU3813552.1"/>
    </source>
</evidence>
<reference evidence="1" key="1">
    <citation type="journal article" date="2021" name="PeerJ">
        <title>Extensive microbial diversity within the chicken gut microbiome revealed by metagenomics and culture.</title>
        <authorList>
            <person name="Gilroy R."/>
            <person name="Ravi A."/>
            <person name="Getino M."/>
            <person name="Pursley I."/>
            <person name="Horton D.L."/>
            <person name="Alikhan N.F."/>
            <person name="Baker D."/>
            <person name="Gharbi K."/>
            <person name="Hall N."/>
            <person name="Watson M."/>
            <person name="Adriaenssens E.M."/>
            <person name="Foster-Nyarko E."/>
            <person name="Jarju S."/>
            <person name="Secka A."/>
            <person name="Antonio M."/>
            <person name="Oren A."/>
            <person name="Chaudhuri R.R."/>
            <person name="La Ragione R."/>
            <person name="Hildebrand F."/>
            <person name="Pallen M.J."/>
        </authorList>
    </citation>
    <scope>NUCLEOTIDE SEQUENCE</scope>
    <source>
        <strain evidence="1">B3-3758</strain>
    </source>
</reference>
<evidence type="ECO:0000313" key="2">
    <source>
        <dbReference type="Proteomes" id="UP000824236"/>
    </source>
</evidence>
<sequence>MTYNDIYNCRNILLNIPLTFEGRRLSKGTAANVMLLRVTYQHKLDEYFKIMQEVESGLKNEGYEERAKEYHQMKEGKTSKYEEKMKAFEAEQTAFLEALDEARKKKADEPVEIKNGKLTKEDLADIYDLIGAEGNFIYREAGTGKELETIREEFLSLIAYNLVG</sequence>
<dbReference type="EMBL" id="JAHLFO010000040">
    <property type="protein sequence ID" value="MBU3813552.1"/>
    <property type="molecule type" value="Genomic_DNA"/>
</dbReference>
<proteinExistence type="predicted"/>
<protein>
    <submittedName>
        <fullName evidence="1">Uncharacterized protein</fullName>
    </submittedName>
</protein>
<dbReference type="Proteomes" id="UP000824236">
    <property type="component" value="Unassembled WGS sequence"/>
</dbReference>